<dbReference type="PANTHER" id="PTHR21198:SF7">
    <property type="entry name" value="ASPARTATE-GLUTAMATE RACEMASE FAMILY"/>
    <property type="match status" value="1"/>
</dbReference>
<dbReference type="EMBL" id="JAHHHD010000002">
    <property type="protein sequence ID" value="MBW4657524.1"/>
    <property type="molecule type" value="Genomic_DNA"/>
</dbReference>
<evidence type="ECO:0000256" key="2">
    <source>
        <dbReference type="ARBA" id="ARBA00023235"/>
    </source>
</evidence>
<dbReference type="NCBIfam" id="TIGR00035">
    <property type="entry name" value="asp_race"/>
    <property type="match status" value="1"/>
</dbReference>
<dbReference type="PROSITE" id="PS00923">
    <property type="entry name" value="ASP_GLU_RACEMASE_1"/>
    <property type="match status" value="1"/>
</dbReference>
<dbReference type="InterPro" id="IPR018187">
    <property type="entry name" value="Asp/Glu_racemase_AS_1"/>
</dbReference>
<comment type="similarity">
    <text evidence="1">Belongs to the aspartate/glutamate racemases family.</text>
</comment>
<comment type="caution">
    <text evidence="3">The sequence shown here is derived from an EMBL/GenBank/DDBJ whole genome shotgun (WGS) entry which is preliminary data.</text>
</comment>
<reference evidence="3" key="1">
    <citation type="submission" date="2021-05" db="EMBL/GenBank/DDBJ databases">
        <authorList>
            <person name="Pietrasiak N."/>
            <person name="Ward R."/>
            <person name="Stajich J.E."/>
            <person name="Kurbessoian T."/>
        </authorList>
    </citation>
    <scope>NUCLEOTIDE SEQUENCE</scope>
    <source>
        <strain evidence="3">UHER 2000/2452</strain>
    </source>
</reference>
<dbReference type="Pfam" id="PF01177">
    <property type="entry name" value="Asp_Glu_race"/>
    <property type="match status" value="1"/>
</dbReference>
<dbReference type="Proteomes" id="UP000757435">
    <property type="component" value="Unassembled WGS sequence"/>
</dbReference>
<dbReference type="InterPro" id="IPR015942">
    <property type="entry name" value="Asp/Glu/hydantoin_racemase"/>
</dbReference>
<accession>A0A951Q7Y1</accession>
<dbReference type="InterPro" id="IPR004380">
    <property type="entry name" value="Asp_race"/>
</dbReference>
<dbReference type="GO" id="GO:0047661">
    <property type="term" value="F:amino-acid racemase activity"/>
    <property type="evidence" value="ECO:0007669"/>
    <property type="project" value="InterPro"/>
</dbReference>
<evidence type="ECO:0000256" key="1">
    <source>
        <dbReference type="ARBA" id="ARBA00007847"/>
    </source>
</evidence>
<dbReference type="Gene3D" id="3.40.50.1860">
    <property type="match status" value="2"/>
</dbReference>
<evidence type="ECO:0000313" key="4">
    <source>
        <dbReference type="Proteomes" id="UP000757435"/>
    </source>
</evidence>
<sequence>MAIVGQKQLIPGILGGLGPLAHIEFERRLIAKNVARGACADQDHPVWILVSASSIPDRTQSLAGQVSDCTPWLVQYGQILERAGADFLIIPCNTAHAFYAQVQPHLQVPWLHLMHCTSRFIAEQYDVKRIGILATDGTLQTGLYSRSLLNVGLIPICPAIASPPQQQVMQSIYHPKWGIKSSGIQVSNRALAHLKQAVEWLQHQGAELVIAGCTELSVALPQIADPSLPWIDPLDVAADLALDLCWGDRVLPLLPEVYQPRTSTEHSIFCPPASQFLQGLKRLEVSQNQGG</sequence>
<dbReference type="PANTHER" id="PTHR21198">
    <property type="entry name" value="GLUTAMATE RACEMASE"/>
    <property type="match status" value="1"/>
</dbReference>
<gene>
    <name evidence="3" type="ORF">KME15_02525</name>
</gene>
<keyword evidence="2 3" id="KW-0413">Isomerase</keyword>
<organism evidence="3 4">
    <name type="scientific">Drouetiella hepatica Uher 2000/2452</name>
    <dbReference type="NCBI Taxonomy" id="904376"/>
    <lineage>
        <taxon>Bacteria</taxon>
        <taxon>Bacillati</taxon>
        <taxon>Cyanobacteriota</taxon>
        <taxon>Cyanophyceae</taxon>
        <taxon>Oculatellales</taxon>
        <taxon>Oculatellaceae</taxon>
        <taxon>Drouetiella</taxon>
    </lineage>
</organism>
<name>A0A951Q7Y1_9CYAN</name>
<dbReference type="AlphaFoldDB" id="A0A951Q7Y1"/>
<evidence type="ECO:0000313" key="3">
    <source>
        <dbReference type="EMBL" id="MBW4657524.1"/>
    </source>
</evidence>
<dbReference type="InterPro" id="IPR001920">
    <property type="entry name" value="Asp/Glu_race"/>
</dbReference>
<dbReference type="EC" id="5.1.1.-" evidence="3"/>
<proteinExistence type="inferred from homology"/>
<protein>
    <submittedName>
        <fullName evidence="3">Amino acid racemase</fullName>
        <ecNumber evidence="3">5.1.1.-</ecNumber>
    </submittedName>
</protein>
<dbReference type="SUPFAM" id="SSF53681">
    <property type="entry name" value="Aspartate/glutamate racemase"/>
    <property type="match status" value="2"/>
</dbReference>
<reference evidence="3" key="2">
    <citation type="journal article" date="2022" name="Microbiol. Resour. Announc.">
        <title>Metagenome Sequencing to Explore Phylogenomics of Terrestrial Cyanobacteria.</title>
        <authorList>
            <person name="Ward R.D."/>
            <person name="Stajich J.E."/>
            <person name="Johansen J.R."/>
            <person name="Huntemann M."/>
            <person name="Clum A."/>
            <person name="Foster B."/>
            <person name="Foster B."/>
            <person name="Roux S."/>
            <person name="Palaniappan K."/>
            <person name="Varghese N."/>
            <person name="Mukherjee S."/>
            <person name="Reddy T.B.K."/>
            <person name="Daum C."/>
            <person name="Copeland A."/>
            <person name="Chen I.A."/>
            <person name="Ivanova N.N."/>
            <person name="Kyrpides N.C."/>
            <person name="Shapiro N."/>
            <person name="Eloe-Fadrosh E.A."/>
            <person name="Pietrasiak N."/>
        </authorList>
    </citation>
    <scope>NUCLEOTIDE SEQUENCE</scope>
    <source>
        <strain evidence="3">UHER 2000/2452</strain>
    </source>
</reference>